<dbReference type="PANTHER" id="PTHR43861:SF6">
    <property type="entry name" value="METHYLTRANSFERASE TYPE 11"/>
    <property type="match status" value="1"/>
</dbReference>
<dbReference type="SUPFAM" id="SSF53335">
    <property type="entry name" value="S-adenosyl-L-methionine-dependent methyltransferases"/>
    <property type="match status" value="1"/>
</dbReference>
<keyword evidence="1" id="KW-0489">Methyltransferase</keyword>
<reference evidence="1" key="2">
    <citation type="journal article" date="2022" name="Microbiol. Resour. Announc.">
        <title>Metagenome Sequencing to Explore Phylogenomics of Terrestrial Cyanobacteria.</title>
        <authorList>
            <person name="Ward R.D."/>
            <person name="Stajich J.E."/>
            <person name="Johansen J.R."/>
            <person name="Huntemann M."/>
            <person name="Clum A."/>
            <person name="Foster B."/>
            <person name="Foster B."/>
            <person name="Roux S."/>
            <person name="Palaniappan K."/>
            <person name="Varghese N."/>
            <person name="Mukherjee S."/>
            <person name="Reddy T.B.K."/>
            <person name="Daum C."/>
            <person name="Copeland A."/>
            <person name="Chen I.A."/>
            <person name="Ivanova N.N."/>
            <person name="Kyrpides N.C."/>
            <person name="Shapiro N."/>
            <person name="Eloe-Fadrosh E.A."/>
            <person name="Pietrasiak N."/>
        </authorList>
    </citation>
    <scope>NUCLEOTIDE SEQUENCE</scope>
    <source>
        <strain evidence="1">UHER 2000/2452</strain>
    </source>
</reference>
<name>A0A951QBI5_9CYAN</name>
<dbReference type="Gene3D" id="3.40.50.150">
    <property type="entry name" value="Vaccinia Virus protein VP39"/>
    <property type="match status" value="1"/>
</dbReference>
<dbReference type="CDD" id="cd02440">
    <property type="entry name" value="AdoMet_MTases"/>
    <property type="match status" value="1"/>
</dbReference>
<gene>
    <name evidence="1" type="ORF">KME15_09195</name>
</gene>
<dbReference type="AlphaFoldDB" id="A0A951QBI5"/>
<dbReference type="Pfam" id="PF13489">
    <property type="entry name" value="Methyltransf_23"/>
    <property type="match status" value="1"/>
</dbReference>
<comment type="caution">
    <text evidence="1">The sequence shown here is derived from an EMBL/GenBank/DDBJ whole genome shotgun (WGS) entry which is preliminary data.</text>
</comment>
<evidence type="ECO:0000313" key="2">
    <source>
        <dbReference type="Proteomes" id="UP000757435"/>
    </source>
</evidence>
<dbReference type="Proteomes" id="UP000757435">
    <property type="component" value="Unassembled WGS sequence"/>
</dbReference>
<dbReference type="GO" id="GO:0008168">
    <property type="term" value="F:methyltransferase activity"/>
    <property type="evidence" value="ECO:0007669"/>
    <property type="project" value="UniProtKB-KW"/>
</dbReference>
<dbReference type="GO" id="GO:0032259">
    <property type="term" value="P:methylation"/>
    <property type="evidence" value="ECO:0007669"/>
    <property type="project" value="UniProtKB-KW"/>
</dbReference>
<accession>A0A951QBI5</accession>
<keyword evidence="1" id="KW-0808">Transferase</keyword>
<dbReference type="EMBL" id="JAHHHD010000007">
    <property type="protein sequence ID" value="MBW4658839.1"/>
    <property type="molecule type" value="Genomic_DNA"/>
</dbReference>
<reference evidence="1" key="1">
    <citation type="submission" date="2021-05" db="EMBL/GenBank/DDBJ databases">
        <authorList>
            <person name="Pietrasiak N."/>
            <person name="Ward R."/>
            <person name="Stajich J.E."/>
            <person name="Kurbessoian T."/>
        </authorList>
    </citation>
    <scope>NUCLEOTIDE SEQUENCE</scope>
    <source>
        <strain evidence="1">UHER 2000/2452</strain>
    </source>
</reference>
<sequence length="233" mass="27080">MANKLSEVLLADDYKSKPFHVYYEDDRHEMIKYIPADVSLILDIGCASGRFGQILKEIRQVEVWGIEPNEDAASVAGQRLDKVINSTLSDELDIPEHSFDCIIFNDVLEHLVDPFGALTYCKKILRNNGYLVISIPNVRYFDNIWKLIIEKEWKYEECGILDRTHLRFFTESSILRTLDDLGFQTELIEGINPVEKKHPHQSRKFNLLNCITLGRFRDMRYLQFAIVARPKAN</sequence>
<dbReference type="PANTHER" id="PTHR43861">
    <property type="entry name" value="TRANS-ACONITATE 2-METHYLTRANSFERASE-RELATED"/>
    <property type="match status" value="1"/>
</dbReference>
<organism evidence="1 2">
    <name type="scientific">Drouetiella hepatica Uher 2000/2452</name>
    <dbReference type="NCBI Taxonomy" id="904376"/>
    <lineage>
        <taxon>Bacteria</taxon>
        <taxon>Bacillati</taxon>
        <taxon>Cyanobacteriota</taxon>
        <taxon>Cyanophyceae</taxon>
        <taxon>Oculatellales</taxon>
        <taxon>Oculatellaceae</taxon>
        <taxon>Drouetiella</taxon>
    </lineage>
</organism>
<proteinExistence type="predicted"/>
<evidence type="ECO:0000313" key="1">
    <source>
        <dbReference type="EMBL" id="MBW4658839.1"/>
    </source>
</evidence>
<dbReference type="InterPro" id="IPR029063">
    <property type="entry name" value="SAM-dependent_MTases_sf"/>
</dbReference>
<protein>
    <submittedName>
        <fullName evidence="1">Class I SAM-dependent methyltransferase</fullName>
    </submittedName>
</protein>